<dbReference type="Proteomes" id="UP001163823">
    <property type="component" value="Chromosome 6"/>
</dbReference>
<dbReference type="Gene3D" id="2.60.120.620">
    <property type="entry name" value="q2cbj1_9rhob like domain"/>
    <property type="match status" value="2"/>
</dbReference>
<dbReference type="GO" id="GO:0004656">
    <property type="term" value="F:procollagen-proline 4-dioxygenase activity"/>
    <property type="evidence" value="ECO:0007669"/>
    <property type="project" value="TreeGrafter"/>
</dbReference>
<dbReference type="KEGG" id="qsa:O6P43_015347"/>
<evidence type="ECO:0000256" key="4">
    <source>
        <dbReference type="SAM" id="SignalP"/>
    </source>
</evidence>
<dbReference type="InterPro" id="IPR045054">
    <property type="entry name" value="P4HA-like"/>
</dbReference>
<protein>
    <submittedName>
        <fullName evidence="5">Prolyl 4-hydroxylase alpha-like protein</fullName>
    </submittedName>
</protein>
<keyword evidence="6" id="KW-1185">Reference proteome</keyword>
<evidence type="ECO:0000256" key="1">
    <source>
        <dbReference type="ARBA" id="ARBA00004586"/>
    </source>
</evidence>
<feature type="signal peptide" evidence="4">
    <location>
        <begin position="1"/>
        <end position="19"/>
    </location>
</feature>
<dbReference type="GO" id="GO:0046872">
    <property type="term" value="F:metal ion binding"/>
    <property type="evidence" value="ECO:0007669"/>
    <property type="project" value="UniProtKB-KW"/>
</dbReference>
<keyword evidence="2" id="KW-0479">Metal-binding</keyword>
<evidence type="ECO:0000313" key="5">
    <source>
        <dbReference type="EMBL" id="KAJ7965761.1"/>
    </source>
</evidence>
<comment type="caution">
    <text evidence="5">The sequence shown here is derived from an EMBL/GenBank/DDBJ whole genome shotgun (WGS) entry which is preliminary data.</text>
</comment>
<sequence>MLFMPSVVLLMLLALGIVSLPISGESSPTDQVISGARSLREMTDWEKNEISGPKFFHGSHELSFITVSWVPTSSGMFLNRGPDKIIRDIEKRIADFTFIPVENGEDFKFSTMKLGRNMTLTMISSQMSSTLRMEAKGLLFFLCICLMLKKGMGDALVFWSMSPDATLDPSSLHGGCPVIRGNKCTSTKWKHLEEYRV</sequence>
<dbReference type="GO" id="GO:0005789">
    <property type="term" value="C:endoplasmic reticulum membrane"/>
    <property type="evidence" value="ECO:0007669"/>
    <property type="project" value="UniProtKB-SubCell"/>
</dbReference>
<keyword evidence="3" id="KW-0408">Iron</keyword>
<dbReference type="EMBL" id="JARAOO010000006">
    <property type="protein sequence ID" value="KAJ7965761.1"/>
    <property type="molecule type" value="Genomic_DNA"/>
</dbReference>
<evidence type="ECO:0000256" key="2">
    <source>
        <dbReference type="ARBA" id="ARBA00022723"/>
    </source>
</evidence>
<evidence type="ECO:0000313" key="6">
    <source>
        <dbReference type="Proteomes" id="UP001163823"/>
    </source>
</evidence>
<organism evidence="5 6">
    <name type="scientific">Quillaja saponaria</name>
    <name type="common">Soap bark tree</name>
    <dbReference type="NCBI Taxonomy" id="32244"/>
    <lineage>
        <taxon>Eukaryota</taxon>
        <taxon>Viridiplantae</taxon>
        <taxon>Streptophyta</taxon>
        <taxon>Embryophyta</taxon>
        <taxon>Tracheophyta</taxon>
        <taxon>Spermatophyta</taxon>
        <taxon>Magnoliopsida</taxon>
        <taxon>eudicotyledons</taxon>
        <taxon>Gunneridae</taxon>
        <taxon>Pentapetalae</taxon>
        <taxon>rosids</taxon>
        <taxon>fabids</taxon>
        <taxon>Fabales</taxon>
        <taxon>Quillajaceae</taxon>
        <taxon>Quillaja</taxon>
    </lineage>
</organism>
<reference evidence="5" key="1">
    <citation type="journal article" date="2023" name="Science">
        <title>Elucidation of the pathway for biosynthesis of saponin adjuvants from the soapbark tree.</title>
        <authorList>
            <person name="Reed J."/>
            <person name="Orme A."/>
            <person name="El-Demerdash A."/>
            <person name="Owen C."/>
            <person name="Martin L.B.B."/>
            <person name="Misra R.C."/>
            <person name="Kikuchi S."/>
            <person name="Rejzek M."/>
            <person name="Martin A.C."/>
            <person name="Harkess A."/>
            <person name="Leebens-Mack J."/>
            <person name="Louveau T."/>
            <person name="Stephenson M.J."/>
            <person name="Osbourn A."/>
        </authorList>
    </citation>
    <scope>NUCLEOTIDE SEQUENCE</scope>
    <source>
        <tissue evidence="5">Leaf</tissue>
    </source>
</reference>
<proteinExistence type="predicted"/>
<dbReference type="AlphaFoldDB" id="A0AAD7LYL2"/>
<comment type="subcellular location">
    <subcellularLocation>
        <location evidence="1">Endoplasmic reticulum membrane</location>
    </subcellularLocation>
</comment>
<name>A0AAD7LYL2_QUISA</name>
<keyword evidence="4" id="KW-0732">Signal</keyword>
<evidence type="ECO:0000256" key="3">
    <source>
        <dbReference type="ARBA" id="ARBA00023004"/>
    </source>
</evidence>
<accession>A0AAD7LYL2</accession>
<gene>
    <name evidence="5" type="ORF">O6P43_015347</name>
</gene>
<dbReference type="PANTHER" id="PTHR10869:SF123">
    <property type="entry name" value="PROLYL 4-HYDROXYLASE 10-RELATED"/>
    <property type="match status" value="1"/>
</dbReference>
<dbReference type="PANTHER" id="PTHR10869">
    <property type="entry name" value="PROLYL 4-HYDROXYLASE ALPHA SUBUNIT"/>
    <property type="match status" value="1"/>
</dbReference>
<feature type="chain" id="PRO_5042049303" evidence="4">
    <location>
        <begin position="20"/>
        <end position="197"/>
    </location>
</feature>